<dbReference type="EMBL" id="PYDT01000004">
    <property type="protein sequence ID" value="THU64873.1"/>
    <property type="molecule type" value="Genomic_DNA"/>
</dbReference>
<name>A0A4S8JS25_MUSBA</name>
<comment type="caution">
    <text evidence="2">The sequence shown here is derived from an EMBL/GenBank/DDBJ whole genome shotgun (WGS) entry which is preliminary data.</text>
</comment>
<protein>
    <submittedName>
        <fullName evidence="2">Uncharacterized protein</fullName>
    </submittedName>
</protein>
<dbReference type="AlphaFoldDB" id="A0A4S8JS25"/>
<evidence type="ECO:0000313" key="2">
    <source>
        <dbReference type="EMBL" id="THU64873.1"/>
    </source>
</evidence>
<feature type="chain" id="PRO_5020399917" evidence="1">
    <location>
        <begin position="26"/>
        <end position="79"/>
    </location>
</feature>
<organism evidence="2 3">
    <name type="scientific">Musa balbisiana</name>
    <name type="common">Banana</name>
    <dbReference type="NCBI Taxonomy" id="52838"/>
    <lineage>
        <taxon>Eukaryota</taxon>
        <taxon>Viridiplantae</taxon>
        <taxon>Streptophyta</taxon>
        <taxon>Embryophyta</taxon>
        <taxon>Tracheophyta</taxon>
        <taxon>Spermatophyta</taxon>
        <taxon>Magnoliopsida</taxon>
        <taxon>Liliopsida</taxon>
        <taxon>Zingiberales</taxon>
        <taxon>Musaceae</taxon>
        <taxon>Musa</taxon>
    </lineage>
</organism>
<feature type="signal peptide" evidence="1">
    <location>
        <begin position="1"/>
        <end position="25"/>
    </location>
</feature>
<keyword evidence="1" id="KW-0732">Signal</keyword>
<reference evidence="2 3" key="1">
    <citation type="journal article" date="2019" name="Nat. Plants">
        <title>Genome sequencing of Musa balbisiana reveals subgenome evolution and function divergence in polyploid bananas.</title>
        <authorList>
            <person name="Yao X."/>
        </authorList>
    </citation>
    <scope>NUCLEOTIDE SEQUENCE [LARGE SCALE GENOMIC DNA]</scope>
    <source>
        <strain evidence="3">cv. DH-PKW</strain>
        <tissue evidence="2">Leaves</tissue>
    </source>
</reference>
<proteinExistence type="predicted"/>
<dbReference type="PANTHER" id="PTHR37078:SF6">
    <property type="entry name" value="NODULE CYSTEINE-RICH (NCR) SECRETED PEPTIDE"/>
    <property type="match status" value="1"/>
</dbReference>
<dbReference type="Proteomes" id="UP000317650">
    <property type="component" value="Chromosome 1"/>
</dbReference>
<evidence type="ECO:0000313" key="3">
    <source>
        <dbReference type="Proteomes" id="UP000317650"/>
    </source>
</evidence>
<gene>
    <name evidence="2" type="ORF">C4D60_Mb01t31060</name>
</gene>
<dbReference type="PANTHER" id="PTHR37078">
    <property type="entry name" value="NODULE CYSTEINE-RICH (NCR) SECRETED PEPTIDE"/>
    <property type="match status" value="1"/>
</dbReference>
<sequence>MGVERFRFVVVLMFLVSFHVHVSRSTEARPLLIAKENRYVQVLQSLGITCRCCDGVGGECRRSWASPCAKLECHPSKFS</sequence>
<accession>A0A4S8JS25</accession>
<keyword evidence="3" id="KW-1185">Reference proteome</keyword>
<evidence type="ECO:0000256" key="1">
    <source>
        <dbReference type="SAM" id="SignalP"/>
    </source>
</evidence>